<dbReference type="GO" id="GO:0061579">
    <property type="term" value="F:N-acyl homoserine lactone synthase activity"/>
    <property type="evidence" value="ECO:0007669"/>
    <property type="project" value="UniProtKB-UniRule"/>
</dbReference>
<dbReference type="SUPFAM" id="SSF55729">
    <property type="entry name" value="Acyl-CoA N-acyltransferases (Nat)"/>
    <property type="match status" value="1"/>
</dbReference>
<dbReference type="PRINTS" id="PR01549">
    <property type="entry name" value="AUTOINDCRSYN"/>
</dbReference>
<dbReference type="GO" id="GO:0009372">
    <property type="term" value="P:quorum sensing"/>
    <property type="evidence" value="ECO:0007669"/>
    <property type="project" value="UniProtKB-UniRule"/>
</dbReference>
<dbReference type="RefSeq" id="WP_132463656.1">
    <property type="nucleotide sequence ID" value="NZ_SLXP01000009.1"/>
</dbReference>
<keyword evidence="3 6" id="KW-0949">S-adenosyl-L-methionine</keyword>
<comment type="caution">
    <text evidence="7">The sequence shown here is derived from an EMBL/GenBank/DDBJ whole genome shotgun (WGS) entry which is preliminary data.</text>
</comment>
<name>A0A4V2SQV8_9RHOB</name>
<evidence type="ECO:0000313" key="7">
    <source>
        <dbReference type="EMBL" id="TCP39936.1"/>
    </source>
</evidence>
<dbReference type="InterPro" id="IPR001690">
    <property type="entry name" value="Autoind_synthase"/>
</dbReference>
<evidence type="ECO:0000256" key="6">
    <source>
        <dbReference type="RuleBase" id="RU361135"/>
    </source>
</evidence>
<protein>
    <recommendedName>
        <fullName evidence="6">Acyl-homoserine-lactone synthase</fullName>
        <ecNumber evidence="6">2.3.1.184</ecNumber>
    </recommendedName>
    <alternativeName>
        <fullName evidence="6">Autoinducer synthesis protein</fullName>
    </alternativeName>
</protein>
<evidence type="ECO:0000256" key="1">
    <source>
        <dbReference type="ARBA" id="ARBA00022654"/>
    </source>
</evidence>
<accession>A0A4V2SQV8</accession>
<comment type="similarity">
    <text evidence="5 6">Belongs to the autoinducer synthase family.</text>
</comment>
<evidence type="ECO:0000256" key="2">
    <source>
        <dbReference type="ARBA" id="ARBA00022679"/>
    </source>
</evidence>
<evidence type="ECO:0000256" key="5">
    <source>
        <dbReference type="PROSITE-ProRule" id="PRU00533"/>
    </source>
</evidence>
<dbReference type="EC" id="2.3.1.184" evidence="6"/>
<gene>
    <name evidence="7" type="ORF">EV662_10961</name>
</gene>
<dbReference type="Proteomes" id="UP000294835">
    <property type="component" value="Unassembled WGS sequence"/>
</dbReference>
<evidence type="ECO:0000313" key="8">
    <source>
        <dbReference type="Proteomes" id="UP000294835"/>
    </source>
</evidence>
<evidence type="ECO:0000256" key="4">
    <source>
        <dbReference type="ARBA" id="ARBA00022929"/>
    </source>
</evidence>
<dbReference type="InterPro" id="IPR016181">
    <property type="entry name" value="Acyl_CoA_acyltransferase"/>
</dbReference>
<dbReference type="GO" id="GO:0007165">
    <property type="term" value="P:signal transduction"/>
    <property type="evidence" value="ECO:0007669"/>
    <property type="project" value="TreeGrafter"/>
</dbReference>
<dbReference type="Gene3D" id="3.40.630.30">
    <property type="match status" value="1"/>
</dbReference>
<dbReference type="PROSITE" id="PS51187">
    <property type="entry name" value="AUTOINDUCER_SYNTH_2"/>
    <property type="match status" value="1"/>
</dbReference>
<keyword evidence="8" id="KW-1185">Reference proteome</keyword>
<keyword evidence="2 6" id="KW-0808">Transferase</keyword>
<dbReference type="Pfam" id="PF00765">
    <property type="entry name" value="Autoind_synth"/>
    <property type="match status" value="1"/>
</dbReference>
<evidence type="ECO:0000256" key="3">
    <source>
        <dbReference type="ARBA" id="ARBA00022691"/>
    </source>
</evidence>
<reference evidence="7 8" key="1">
    <citation type="submission" date="2019-03" db="EMBL/GenBank/DDBJ databases">
        <title>Genomic Encyclopedia of Type Strains, Phase IV (KMG-IV): sequencing the most valuable type-strain genomes for metagenomic binning, comparative biology and taxonomic classification.</title>
        <authorList>
            <person name="Goeker M."/>
        </authorList>
    </citation>
    <scope>NUCLEOTIDE SEQUENCE [LARGE SCALE GENOMIC DNA]</scope>
    <source>
        <strain evidence="7 8">DSM 18063</strain>
    </source>
</reference>
<comment type="catalytic activity">
    <reaction evidence="6">
        <text>a fatty acyl-[ACP] + S-adenosyl-L-methionine = an N-acyl-L-homoserine lactone + S-methyl-5'-thioadenosine + holo-[ACP] + H(+)</text>
        <dbReference type="Rhea" id="RHEA:10096"/>
        <dbReference type="Rhea" id="RHEA-COMP:9685"/>
        <dbReference type="Rhea" id="RHEA-COMP:14125"/>
        <dbReference type="ChEBI" id="CHEBI:15378"/>
        <dbReference type="ChEBI" id="CHEBI:17509"/>
        <dbReference type="ChEBI" id="CHEBI:55474"/>
        <dbReference type="ChEBI" id="CHEBI:59789"/>
        <dbReference type="ChEBI" id="CHEBI:64479"/>
        <dbReference type="ChEBI" id="CHEBI:138651"/>
        <dbReference type="EC" id="2.3.1.184"/>
    </reaction>
</comment>
<keyword evidence="4 5" id="KW-0071">Autoinducer synthesis</keyword>
<dbReference type="EMBL" id="SLXP01000009">
    <property type="protein sequence ID" value="TCP39936.1"/>
    <property type="molecule type" value="Genomic_DNA"/>
</dbReference>
<dbReference type="AlphaFoldDB" id="A0A4V2SQV8"/>
<sequence length="214" mass="24394">MLRYIYGVDLHKFPRLRDTMFRDRAIQFHDRLGWEVSVNDKGEERDQYDALNPLYVIWERADGTHGGSMRFLPTTGRTMVNEHFLHLTDGVRIESPLIWECTRFCLAPDAGREVSAALVLGAGEVMAQFAIEHFVAVFDPRMERIYRLLGVEPDVIGTAGEGRDKIAVGLWEMKPEAWPRTLRRLGISRETSLEWFNAAFSAAAPEKKSILEAA</sequence>
<dbReference type="PANTHER" id="PTHR39322">
    <property type="entry name" value="ACYL-HOMOSERINE-LACTONE SYNTHASE"/>
    <property type="match status" value="1"/>
</dbReference>
<organism evidence="7 8">
    <name type="scientific">Rhodovulum marinum</name>
    <dbReference type="NCBI Taxonomy" id="320662"/>
    <lineage>
        <taxon>Bacteria</taxon>
        <taxon>Pseudomonadati</taxon>
        <taxon>Pseudomonadota</taxon>
        <taxon>Alphaproteobacteria</taxon>
        <taxon>Rhodobacterales</taxon>
        <taxon>Paracoccaceae</taxon>
        <taxon>Rhodovulum</taxon>
    </lineage>
</organism>
<dbReference type="PANTHER" id="PTHR39322:SF1">
    <property type="entry name" value="ISOVALERYL-HOMOSERINE LACTONE SYNTHASE"/>
    <property type="match status" value="1"/>
</dbReference>
<dbReference type="OrthoDB" id="6169313at2"/>
<proteinExistence type="inferred from homology"/>
<keyword evidence="1 5" id="KW-0673">Quorum sensing</keyword>